<evidence type="ECO:0000256" key="1">
    <source>
        <dbReference type="SAM" id="MobiDB-lite"/>
    </source>
</evidence>
<dbReference type="OrthoDB" id="6086417at2759"/>
<sequence>MTSGGEESAVTPKVEKKDEETSVPVEEAETNEQGPSTRGSAKLSFFLADIPPSEHTHYLLALLSSALKNGLTVKTPFKEARDRLSSLFVKPLSAAAAGAQFYNLRQKRQQSADDFARELERLASLAYASTPPEERNEIVLDRFIVGLNDPTLKHHLAISRPHDL</sequence>
<evidence type="ECO:0000313" key="3">
    <source>
        <dbReference type="Proteomes" id="UP000281553"/>
    </source>
</evidence>
<proteinExistence type="predicted"/>
<name>A0A3P7NZU0_DIBLA</name>
<feature type="non-terminal residue" evidence="2">
    <location>
        <position position="164"/>
    </location>
</feature>
<evidence type="ECO:0008006" key="4">
    <source>
        <dbReference type="Google" id="ProtNLM"/>
    </source>
</evidence>
<feature type="region of interest" description="Disordered" evidence="1">
    <location>
        <begin position="1"/>
        <end position="39"/>
    </location>
</feature>
<keyword evidence="3" id="KW-1185">Reference proteome</keyword>
<dbReference type="AlphaFoldDB" id="A0A3P7NZU0"/>
<reference evidence="2 3" key="1">
    <citation type="submission" date="2018-11" db="EMBL/GenBank/DDBJ databases">
        <authorList>
            <consortium name="Pathogen Informatics"/>
        </authorList>
    </citation>
    <scope>NUCLEOTIDE SEQUENCE [LARGE SCALE GENOMIC DNA]</scope>
</reference>
<evidence type="ECO:0000313" key="2">
    <source>
        <dbReference type="EMBL" id="VDN11086.1"/>
    </source>
</evidence>
<dbReference type="EMBL" id="UYRU01050663">
    <property type="protein sequence ID" value="VDN11086.1"/>
    <property type="molecule type" value="Genomic_DNA"/>
</dbReference>
<dbReference type="Proteomes" id="UP000281553">
    <property type="component" value="Unassembled WGS sequence"/>
</dbReference>
<accession>A0A3P7NZU0</accession>
<organism evidence="2 3">
    <name type="scientific">Dibothriocephalus latus</name>
    <name type="common">Fish tapeworm</name>
    <name type="synonym">Diphyllobothrium latum</name>
    <dbReference type="NCBI Taxonomy" id="60516"/>
    <lineage>
        <taxon>Eukaryota</taxon>
        <taxon>Metazoa</taxon>
        <taxon>Spiralia</taxon>
        <taxon>Lophotrochozoa</taxon>
        <taxon>Platyhelminthes</taxon>
        <taxon>Cestoda</taxon>
        <taxon>Eucestoda</taxon>
        <taxon>Diphyllobothriidea</taxon>
        <taxon>Diphyllobothriidae</taxon>
        <taxon>Dibothriocephalus</taxon>
    </lineage>
</organism>
<protein>
    <recommendedName>
        <fullName evidence="4">Retrotransposon gag domain-containing protein</fullName>
    </recommendedName>
</protein>
<gene>
    <name evidence="2" type="ORF">DILT_LOCUS6917</name>
</gene>